<dbReference type="Pfam" id="PF00534">
    <property type="entry name" value="Glycos_transf_1"/>
    <property type="match status" value="1"/>
</dbReference>
<dbReference type="InterPro" id="IPR028098">
    <property type="entry name" value="Glyco_trans_4-like_N"/>
</dbReference>
<dbReference type="Gene3D" id="3.40.50.2000">
    <property type="entry name" value="Glycogen Phosphorylase B"/>
    <property type="match status" value="2"/>
</dbReference>
<dbReference type="Pfam" id="PF13439">
    <property type="entry name" value="Glyco_transf_4"/>
    <property type="match status" value="1"/>
</dbReference>
<dbReference type="RefSeq" id="WP_252253007.1">
    <property type="nucleotide sequence ID" value="NZ_CP098736.1"/>
</dbReference>
<dbReference type="EMBL" id="CP098736">
    <property type="protein sequence ID" value="USE79576.1"/>
    <property type="molecule type" value="Genomic_DNA"/>
</dbReference>
<dbReference type="InterPro" id="IPR050194">
    <property type="entry name" value="Glycosyltransferase_grp1"/>
</dbReference>
<dbReference type="GO" id="GO:0016757">
    <property type="term" value="F:glycosyltransferase activity"/>
    <property type="evidence" value="ECO:0007669"/>
    <property type="project" value="UniProtKB-KW"/>
</dbReference>
<feature type="domain" description="Glycosyl transferase family 1" evidence="1">
    <location>
        <begin position="189"/>
        <end position="340"/>
    </location>
</feature>
<name>A0ABY4VQQ9_9BURK</name>
<feature type="domain" description="Glycosyltransferase subfamily 4-like N-terminal" evidence="2">
    <location>
        <begin position="23"/>
        <end position="180"/>
    </location>
</feature>
<evidence type="ECO:0000313" key="3">
    <source>
        <dbReference type="EMBL" id="USE79576.1"/>
    </source>
</evidence>
<dbReference type="EC" id="2.4.-.-" evidence="3"/>
<sequence>MELPQLPRSPMRILLLTTGLRLGGAEQQVAALARRFDALGHAVAVASLTPGCEVALPPGIETLNLAMRKSPWSMARALRQVRHFVRHWRPDVIHAHMVHANLFGRALIATGPARTMPPLVCTAHSAREGGTARMLAYRLTDRWAGLTTHVSAEGRERMITAGAVPAGRIVVLPNGIDTARFRPDGTARAETRAALGLDAATPLLLHVGRLVPEKNQALLLEAFARLPSSLASARLLIAGDGPERTALEYRIAALSLGDRVRLLGTRADIPALLNAADVFALSSDIEGMPLVIGEAMACGCPVVATDAAGVAQMVDGFGQVVPRGDADALAAALARALRDGRGDIAQQEARHSHIADSLGLEAISDQWLARYAALAAAKAHARMGTA</sequence>
<dbReference type="PANTHER" id="PTHR45947:SF3">
    <property type="entry name" value="SULFOQUINOVOSYL TRANSFERASE SQD2"/>
    <property type="match status" value="1"/>
</dbReference>
<dbReference type="Proteomes" id="UP001056648">
    <property type="component" value="Chromosome 2"/>
</dbReference>
<protein>
    <submittedName>
        <fullName evidence="3">Glycosyltransferase</fullName>
        <ecNumber evidence="3">2.4.-.-</ecNumber>
    </submittedName>
</protein>
<dbReference type="SUPFAM" id="SSF53756">
    <property type="entry name" value="UDP-Glycosyltransferase/glycogen phosphorylase"/>
    <property type="match status" value="1"/>
</dbReference>
<keyword evidence="3" id="KW-0808">Transferase</keyword>
<reference evidence="3" key="1">
    <citation type="submission" date="2022-06" db="EMBL/GenBank/DDBJ databases">
        <title>Complete genome sequence and characterization of Cupriavidus gilardii QJ1 isolated from contaminating cells.</title>
        <authorList>
            <person name="Qi J."/>
        </authorList>
    </citation>
    <scope>NUCLEOTIDE SEQUENCE</scope>
    <source>
        <strain evidence="3">QJ1</strain>
    </source>
</reference>
<organism evidence="3 4">
    <name type="scientific">Cupriavidus gilardii</name>
    <dbReference type="NCBI Taxonomy" id="82541"/>
    <lineage>
        <taxon>Bacteria</taxon>
        <taxon>Pseudomonadati</taxon>
        <taxon>Pseudomonadota</taxon>
        <taxon>Betaproteobacteria</taxon>
        <taxon>Burkholderiales</taxon>
        <taxon>Burkholderiaceae</taxon>
        <taxon>Cupriavidus</taxon>
    </lineage>
</organism>
<evidence type="ECO:0000313" key="4">
    <source>
        <dbReference type="Proteomes" id="UP001056648"/>
    </source>
</evidence>
<evidence type="ECO:0000259" key="1">
    <source>
        <dbReference type="Pfam" id="PF00534"/>
    </source>
</evidence>
<dbReference type="InterPro" id="IPR001296">
    <property type="entry name" value="Glyco_trans_1"/>
</dbReference>
<dbReference type="PANTHER" id="PTHR45947">
    <property type="entry name" value="SULFOQUINOVOSYL TRANSFERASE SQD2"/>
    <property type="match status" value="1"/>
</dbReference>
<keyword evidence="4" id="KW-1185">Reference proteome</keyword>
<proteinExistence type="predicted"/>
<evidence type="ECO:0000259" key="2">
    <source>
        <dbReference type="Pfam" id="PF13439"/>
    </source>
</evidence>
<keyword evidence="3" id="KW-0328">Glycosyltransferase</keyword>
<gene>
    <name evidence="3" type="ORF">NDR89_23605</name>
</gene>
<accession>A0ABY4VQQ9</accession>